<dbReference type="InterPro" id="IPR036770">
    <property type="entry name" value="Ankyrin_rpt-contain_sf"/>
</dbReference>
<dbReference type="AlphaFoldDB" id="A0A670J5Y0"/>
<name>A0A670J5Y0_PODMU</name>
<dbReference type="GO" id="GO:0070531">
    <property type="term" value="C:BRCA1-A complex"/>
    <property type="evidence" value="ECO:0007669"/>
    <property type="project" value="TreeGrafter"/>
</dbReference>
<dbReference type="PROSITE" id="PS50297">
    <property type="entry name" value="ANK_REP_REGION"/>
    <property type="match status" value="6"/>
</dbReference>
<feature type="repeat" description="ANK" evidence="3">
    <location>
        <begin position="124"/>
        <end position="156"/>
    </location>
</feature>
<protein>
    <submittedName>
        <fullName evidence="4">Ankyrin repeat domain 39</fullName>
    </submittedName>
</protein>
<dbReference type="PANTHER" id="PTHR24171:SF9">
    <property type="entry name" value="ANKYRIN REPEAT DOMAIN-CONTAINING PROTEIN 39"/>
    <property type="match status" value="1"/>
</dbReference>
<dbReference type="SMART" id="SM00248">
    <property type="entry name" value="ANK"/>
    <property type="match status" value="6"/>
</dbReference>
<evidence type="ECO:0000313" key="4">
    <source>
        <dbReference type="Ensembl" id="ENSPMRP00000019666.1"/>
    </source>
</evidence>
<reference evidence="4" key="2">
    <citation type="submission" date="2025-08" db="UniProtKB">
        <authorList>
            <consortium name="Ensembl"/>
        </authorList>
    </citation>
    <scope>IDENTIFICATION</scope>
</reference>
<gene>
    <name evidence="4" type="primary">ANKRD23</name>
</gene>
<dbReference type="GO" id="GO:0031436">
    <property type="term" value="C:BRCA1-BARD1 complex"/>
    <property type="evidence" value="ECO:0007669"/>
    <property type="project" value="TreeGrafter"/>
</dbReference>
<dbReference type="Gene3D" id="1.25.40.20">
    <property type="entry name" value="Ankyrin repeat-containing domain"/>
    <property type="match status" value="3"/>
</dbReference>
<dbReference type="OMA" id="VEYPRIT"/>
<keyword evidence="1" id="KW-0677">Repeat</keyword>
<evidence type="ECO:0000256" key="3">
    <source>
        <dbReference type="PROSITE-ProRule" id="PRU00023"/>
    </source>
</evidence>
<keyword evidence="5" id="KW-1185">Reference proteome</keyword>
<accession>A0A670J5Y0</accession>
<feature type="repeat" description="ANK" evidence="3">
    <location>
        <begin position="363"/>
        <end position="395"/>
    </location>
</feature>
<dbReference type="InterPro" id="IPR002110">
    <property type="entry name" value="Ankyrin_rpt"/>
</dbReference>
<reference evidence="4" key="3">
    <citation type="submission" date="2025-09" db="UniProtKB">
        <authorList>
            <consortium name="Ensembl"/>
        </authorList>
    </citation>
    <scope>IDENTIFICATION</scope>
</reference>
<keyword evidence="2 3" id="KW-0040">ANK repeat</keyword>
<reference evidence="4 5" key="1">
    <citation type="journal article" date="2019" name="Proc. Natl. Acad. Sci. U.S.A.">
        <title>Regulatory changes in pterin and carotenoid genes underlie balanced color polymorphisms in the wall lizard.</title>
        <authorList>
            <person name="Andrade P."/>
            <person name="Pinho C."/>
            <person name="Perez I de Lanuza G."/>
            <person name="Afonso S."/>
            <person name="Brejcha J."/>
            <person name="Rubin C.J."/>
            <person name="Wallerman O."/>
            <person name="Pereira P."/>
            <person name="Sabatino S.J."/>
            <person name="Bellati A."/>
            <person name="Pellitteri-Rosa D."/>
            <person name="Bosakova Z."/>
            <person name="Bunikis I."/>
            <person name="Carretero M.A."/>
            <person name="Feiner N."/>
            <person name="Marsik P."/>
            <person name="Pauperio F."/>
            <person name="Salvi D."/>
            <person name="Soler L."/>
            <person name="While G.M."/>
            <person name="Uller T."/>
            <person name="Font E."/>
            <person name="Andersson L."/>
            <person name="Carneiro M."/>
        </authorList>
    </citation>
    <scope>NUCLEOTIDE SEQUENCE</scope>
</reference>
<dbReference type="Pfam" id="PF12796">
    <property type="entry name" value="Ank_2"/>
    <property type="match status" value="3"/>
</dbReference>
<feature type="repeat" description="ANK" evidence="3">
    <location>
        <begin position="429"/>
        <end position="461"/>
    </location>
</feature>
<dbReference type="PROSITE" id="PS50088">
    <property type="entry name" value="ANK_REPEAT"/>
    <property type="match status" value="6"/>
</dbReference>
<proteinExistence type="predicted"/>
<dbReference type="GO" id="GO:0004842">
    <property type="term" value="F:ubiquitin-protein transferase activity"/>
    <property type="evidence" value="ECO:0007669"/>
    <property type="project" value="TreeGrafter"/>
</dbReference>
<evidence type="ECO:0000256" key="1">
    <source>
        <dbReference type="ARBA" id="ARBA00022737"/>
    </source>
</evidence>
<dbReference type="Ensembl" id="ENSPMRT00000020895.1">
    <property type="protein sequence ID" value="ENSPMRP00000019666.1"/>
    <property type="gene ID" value="ENSPMRG00000012846.1"/>
</dbReference>
<dbReference type="SUPFAM" id="SSF48403">
    <property type="entry name" value="Ankyrin repeat"/>
    <property type="match status" value="2"/>
</dbReference>
<dbReference type="PRINTS" id="PR01415">
    <property type="entry name" value="ANKYRIN"/>
</dbReference>
<dbReference type="PANTHER" id="PTHR24171">
    <property type="entry name" value="ANKYRIN REPEAT DOMAIN-CONTAINING PROTEIN 39-RELATED"/>
    <property type="match status" value="1"/>
</dbReference>
<feature type="repeat" description="ANK" evidence="3">
    <location>
        <begin position="157"/>
        <end position="189"/>
    </location>
</feature>
<evidence type="ECO:0000313" key="5">
    <source>
        <dbReference type="Proteomes" id="UP000472272"/>
    </source>
</evidence>
<organism evidence="4 5">
    <name type="scientific">Podarcis muralis</name>
    <name type="common">Wall lizard</name>
    <name type="synonym">Lacerta muralis</name>
    <dbReference type="NCBI Taxonomy" id="64176"/>
    <lineage>
        <taxon>Eukaryota</taxon>
        <taxon>Metazoa</taxon>
        <taxon>Chordata</taxon>
        <taxon>Craniata</taxon>
        <taxon>Vertebrata</taxon>
        <taxon>Euteleostomi</taxon>
        <taxon>Lepidosauria</taxon>
        <taxon>Squamata</taxon>
        <taxon>Bifurcata</taxon>
        <taxon>Unidentata</taxon>
        <taxon>Episquamata</taxon>
        <taxon>Laterata</taxon>
        <taxon>Lacertibaenia</taxon>
        <taxon>Lacertidae</taxon>
        <taxon>Podarcis</taxon>
    </lineage>
</organism>
<dbReference type="GeneTree" id="ENSGT00940000153956"/>
<dbReference type="GO" id="GO:0085020">
    <property type="term" value="P:protein K6-linked ubiquitination"/>
    <property type="evidence" value="ECO:0007669"/>
    <property type="project" value="TreeGrafter"/>
</dbReference>
<feature type="repeat" description="ANK" evidence="3">
    <location>
        <begin position="333"/>
        <end position="362"/>
    </location>
</feature>
<evidence type="ECO:0000256" key="2">
    <source>
        <dbReference type="ARBA" id="ARBA00023043"/>
    </source>
</evidence>
<dbReference type="Proteomes" id="UP000472272">
    <property type="component" value="Chromosome 8"/>
</dbReference>
<feature type="repeat" description="ANK" evidence="3">
    <location>
        <begin position="396"/>
        <end position="428"/>
    </location>
</feature>
<sequence>MPDLGLARRGSGVFLQSDSCAAGTEERHGPNIWRTPGWERLVCFVGPTAASQNNNLKGLTMALSPGHSKDGSCCSHHVAVPSVHQTLEEMDFERGIWCAALNGDLEKVKKQILNRSNPSEPDPFGYTALHYASRNGHYDVCRFLLESGAACNAQTHGGATPLHRASYCGHTEVAELLLTYGADPAATDDDGKTCLHKVSGERHDEKGRGFEVLAGSAAREPGRWRSGPAGVWEAVSKEKQKAEDAKKKKLETLGNSRLKLDSLQDLEAIVKLRKNKKRLKKVVRPKEREPEVMTEPVGPVQFLQAALENRIPVIEKYLADGGDPNAHDKFRCTALHRACLRGHAEIVDKLLDAGAKLEPRDMLDATPVLWACRGGHLEILKRLMGRGAKISTRDKLWSTPLHVAVRTGHSDCAEHLIACGANINAQDKEGDTPLHDAVRLGRFKAVKTLLMYGANLAIQNEEAVTPVDLVKDWQMGIRETLQACANRQRGPFRSC</sequence>